<feature type="transmembrane region" description="Helical" evidence="7">
    <location>
        <begin position="110"/>
        <end position="133"/>
    </location>
</feature>
<evidence type="ECO:0000313" key="10">
    <source>
        <dbReference type="Proteomes" id="UP000323664"/>
    </source>
</evidence>
<keyword evidence="2" id="KW-0813">Transport</keyword>
<feature type="transmembrane region" description="Helical" evidence="7">
    <location>
        <begin position="337"/>
        <end position="362"/>
    </location>
</feature>
<protein>
    <submittedName>
        <fullName evidence="9">MFS transporter</fullName>
    </submittedName>
</protein>
<dbReference type="InterPro" id="IPR011701">
    <property type="entry name" value="MFS"/>
</dbReference>
<feature type="transmembrane region" description="Helical" evidence="7">
    <location>
        <begin position="276"/>
        <end position="298"/>
    </location>
</feature>
<dbReference type="PANTHER" id="PTHR23513">
    <property type="entry name" value="INTEGRAL MEMBRANE EFFLUX PROTEIN-RELATED"/>
    <property type="match status" value="1"/>
</dbReference>
<evidence type="ECO:0000313" key="9">
    <source>
        <dbReference type="EMBL" id="KAA8787486.1"/>
    </source>
</evidence>
<feature type="transmembrane region" description="Helical" evidence="7">
    <location>
        <begin position="310"/>
        <end position="331"/>
    </location>
</feature>
<feature type="transmembrane region" description="Helical" evidence="7">
    <location>
        <begin position="174"/>
        <end position="207"/>
    </location>
</feature>
<feature type="transmembrane region" description="Helical" evidence="7">
    <location>
        <begin position="243"/>
        <end position="264"/>
    </location>
</feature>
<evidence type="ECO:0000256" key="5">
    <source>
        <dbReference type="ARBA" id="ARBA00022989"/>
    </source>
</evidence>
<evidence type="ECO:0000256" key="1">
    <source>
        <dbReference type="ARBA" id="ARBA00004651"/>
    </source>
</evidence>
<dbReference type="EMBL" id="RIAS01000023">
    <property type="protein sequence ID" value="KAA8787486.1"/>
    <property type="molecule type" value="Genomic_DNA"/>
</dbReference>
<evidence type="ECO:0000256" key="6">
    <source>
        <dbReference type="ARBA" id="ARBA00023136"/>
    </source>
</evidence>
<dbReference type="CDD" id="cd06173">
    <property type="entry name" value="MFS_MefA_like"/>
    <property type="match status" value="1"/>
</dbReference>
<organism evidence="9 10">
    <name type="scientific">Paenibacillus amylolyticus</name>
    <dbReference type="NCBI Taxonomy" id="1451"/>
    <lineage>
        <taxon>Bacteria</taxon>
        <taxon>Bacillati</taxon>
        <taxon>Bacillota</taxon>
        <taxon>Bacilli</taxon>
        <taxon>Bacillales</taxon>
        <taxon>Paenibacillaceae</taxon>
        <taxon>Paenibacillus</taxon>
    </lineage>
</organism>
<dbReference type="GO" id="GO:0022857">
    <property type="term" value="F:transmembrane transporter activity"/>
    <property type="evidence" value="ECO:0007669"/>
    <property type="project" value="InterPro"/>
</dbReference>
<dbReference type="GO" id="GO:0005886">
    <property type="term" value="C:plasma membrane"/>
    <property type="evidence" value="ECO:0007669"/>
    <property type="project" value="UniProtKB-SubCell"/>
</dbReference>
<evidence type="ECO:0000256" key="7">
    <source>
        <dbReference type="SAM" id="Phobius"/>
    </source>
</evidence>
<feature type="transmembrane region" description="Helical" evidence="7">
    <location>
        <begin position="402"/>
        <end position="421"/>
    </location>
</feature>
<dbReference type="Proteomes" id="UP000323664">
    <property type="component" value="Unassembled WGS sequence"/>
</dbReference>
<name>A0A5M9X0S6_PAEAM</name>
<gene>
    <name evidence="9" type="ORF">EC604_27000</name>
</gene>
<comment type="subcellular location">
    <subcellularLocation>
        <location evidence="1">Cell membrane</location>
        <topology evidence="1">Multi-pass membrane protein</topology>
    </subcellularLocation>
</comment>
<dbReference type="PROSITE" id="PS50850">
    <property type="entry name" value="MFS"/>
    <property type="match status" value="1"/>
</dbReference>
<dbReference type="Pfam" id="PF07690">
    <property type="entry name" value="MFS_1"/>
    <property type="match status" value="1"/>
</dbReference>
<dbReference type="SUPFAM" id="SSF103473">
    <property type="entry name" value="MFS general substrate transporter"/>
    <property type="match status" value="1"/>
</dbReference>
<dbReference type="InterPro" id="IPR020846">
    <property type="entry name" value="MFS_dom"/>
</dbReference>
<keyword evidence="3" id="KW-1003">Cell membrane</keyword>
<evidence type="ECO:0000256" key="4">
    <source>
        <dbReference type="ARBA" id="ARBA00022692"/>
    </source>
</evidence>
<evidence type="ECO:0000256" key="2">
    <source>
        <dbReference type="ARBA" id="ARBA00022448"/>
    </source>
</evidence>
<keyword evidence="4 7" id="KW-0812">Transmembrane</keyword>
<proteinExistence type="predicted"/>
<accession>A0A5M9X0S6</accession>
<keyword evidence="6 7" id="KW-0472">Membrane</keyword>
<evidence type="ECO:0000259" key="8">
    <source>
        <dbReference type="PROSITE" id="PS50850"/>
    </source>
</evidence>
<sequence length="430" mass="46392">MKNILTLRSGTMMNEGAVAGKQGLGELIRIRPYMQFILSKMVSRFGDSIDSIAYSWMVYILTGSKVLMGTLLAVNFLPNILFGLFAGALVDRLSPKKVIVMTNTGRGVMVGLTALLFALGQLEVWHLFLFTILNSLLECFTSPAEVSSVPRLLPQSMLLSGNAMTSSATRLAELAGLAAAGALIATVGIAWTIWIDAALFALSAILMSRVDYPEWMSPRAMSSGARSLISEMADAFHFLRKHALLLVSSVLFAWVNFCLMPFNVLRTPYVMETLQAGAWGLSLLSGLLVGGIVLGGLWMSQQGTRYRKSVLVITGIVMLGFGYAMTALPAYMTSYQLPTAGVFCLLMGLGIPLATTPLVSYLMEVTPAHMLGRVSALQSMLVLSVSPLGSLLSGVLADWFSMPALFILFGVLLGLSALLLLTSKSFRREM</sequence>
<evidence type="ECO:0000256" key="3">
    <source>
        <dbReference type="ARBA" id="ARBA00022475"/>
    </source>
</evidence>
<feature type="transmembrane region" description="Helical" evidence="7">
    <location>
        <begin position="66"/>
        <end position="90"/>
    </location>
</feature>
<dbReference type="Gene3D" id="1.20.1250.20">
    <property type="entry name" value="MFS general substrate transporter like domains"/>
    <property type="match status" value="1"/>
</dbReference>
<comment type="caution">
    <text evidence="9">The sequence shown here is derived from an EMBL/GenBank/DDBJ whole genome shotgun (WGS) entry which is preliminary data.</text>
</comment>
<reference evidence="9 10" key="1">
    <citation type="journal article" date="2019" name="J. Ind. Microbiol. Biotechnol.">
        <title>Paenibacillus amylolyticus 27C64 has a diverse set of carbohydrate-active enzymes and complete pectin deconstruction system.</title>
        <authorList>
            <person name="Keggi C."/>
            <person name="Doran-Peterson J."/>
        </authorList>
    </citation>
    <scope>NUCLEOTIDE SEQUENCE [LARGE SCALE GENOMIC DNA]</scope>
    <source>
        <strain evidence="9 10">27C64</strain>
    </source>
</reference>
<keyword evidence="5 7" id="KW-1133">Transmembrane helix</keyword>
<dbReference type="PANTHER" id="PTHR23513:SF6">
    <property type="entry name" value="MAJOR FACILITATOR SUPERFAMILY ASSOCIATED DOMAIN-CONTAINING PROTEIN"/>
    <property type="match status" value="1"/>
</dbReference>
<dbReference type="AlphaFoldDB" id="A0A5M9X0S6"/>
<feature type="domain" description="Major facilitator superfamily (MFS) profile" evidence="8">
    <location>
        <begin position="242"/>
        <end position="430"/>
    </location>
</feature>
<dbReference type="InterPro" id="IPR036259">
    <property type="entry name" value="MFS_trans_sf"/>
</dbReference>